<evidence type="ECO:0000256" key="2">
    <source>
        <dbReference type="ARBA" id="ARBA00022475"/>
    </source>
</evidence>
<keyword evidence="2" id="KW-1003">Cell membrane</keyword>
<dbReference type="Gene3D" id="1.10.3730.20">
    <property type="match status" value="1"/>
</dbReference>
<keyword evidence="3 6" id="KW-0812">Transmembrane</keyword>
<evidence type="ECO:0000256" key="7">
    <source>
        <dbReference type="SAM" id="Phobius"/>
    </source>
</evidence>
<dbReference type="GO" id="GO:0022857">
    <property type="term" value="F:transmembrane transporter activity"/>
    <property type="evidence" value="ECO:0007669"/>
    <property type="project" value="InterPro"/>
</dbReference>
<sequence>MKRFTITTNFAWGLVVFGGIIECFWVSGLKYADSFIFYTLTVIGIIISFCCAIIAMKKIEVSICYAIFVGIGTVGIVIAEILVFGEPFSLLKMALIITLLLGVIGLKFVSKESDEVTNESGSNLGLD</sequence>
<dbReference type="Pfam" id="PF00893">
    <property type="entry name" value="Multi_Drug_Res"/>
    <property type="match status" value="1"/>
</dbReference>
<organism evidence="8 11">
    <name type="scientific">Helicobacter muridarum</name>
    <dbReference type="NCBI Taxonomy" id="216"/>
    <lineage>
        <taxon>Bacteria</taxon>
        <taxon>Pseudomonadati</taxon>
        <taxon>Campylobacterota</taxon>
        <taxon>Epsilonproteobacteria</taxon>
        <taxon>Campylobacterales</taxon>
        <taxon>Helicobacteraceae</taxon>
        <taxon>Helicobacter</taxon>
    </lineage>
</organism>
<name>A0A099U1A8_9HELI</name>
<keyword evidence="4 7" id="KW-1133">Transmembrane helix</keyword>
<dbReference type="PANTHER" id="PTHR30561">
    <property type="entry name" value="SMR FAMILY PROTON-DEPENDENT DRUG EFFLUX TRANSPORTER SUGE"/>
    <property type="match status" value="1"/>
</dbReference>
<reference evidence="9 10" key="1">
    <citation type="journal article" date="2014" name="Genome Announc.">
        <title>Draft genome sequences of eight enterohepatic helicobacter species isolated from both laboratory and wild rodents.</title>
        <authorList>
            <person name="Sheh A."/>
            <person name="Shen Z."/>
            <person name="Fox J.G."/>
        </authorList>
    </citation>
    <scope>NUCLEOTIDE SEQUENCE [LARGE SCALE GENOMIC DNA]</scope>
    <source>
        <strain evidence="9 10">ST1</strain>
    </source>
</reference>
<dbReference type="AlphaFoldDB" id="A0A099U1A8"/>
<proteinExistence type="inferred from homology"/>
<dbReference type="Proteomes" id="UP000029922">
    <property type="component" value="Unassembled WGS sequence"/>
</dbReference>
<dbReference type="PANTHER" id="PTHR30561:SF7">
    <property type="entry name" value="GUANIDINIUM EFFLUX SYSTEM SUBUNIT GDNC-RELATED"/>
    <property type="match status" value="1"/>
</dbReference>
<evidence type="ECO:0000256" key="3">
    <source>
        <dbReference type="ARBA" id="ARBA00022692"/>
    </source>
</evidence>
<feature type="transmembrane region" description="Helical" evidence="7">
    <location>
        <begin position="90"/>
        <end position="109"/>
    </location>
</feature>
<dbReference type="Proteomes" id="UP000255139">
    <property type="component" value="Unassembled WGS sequence"/>
</dbReference>
<dbReference type="OrthoDB" id="2168659at2"/>
<evidence type="ECO:0000256" key="5">
    <source>
        <dbReference type="ARBA" id="ARBA00023136"/>
    </source>
</evidence>
<dbReference type="GO" id="GO:0005886">
    <property type="term" value="C:plasma membrane"/>
    <property type="evidence" value="ECO:0007669"/>
    <property type="project" value="UniProtKB-SubCell"/>
</dbReference>
<feature type="transmembrane region" description="Helical" evidence="7">
    <location>
        <begin position="63"/>
        <end position="84"/>
    </location>
</feature>
<evidence type="ECO:0000256" key="6">
    <source>
        <dbReference type="RuleBase" id="RU003942"/>
    </source>
</evidence>
<evidence type="ECO:0000256" key="4">
    <source>
        <dbReference type="ARBA" id="ARBA00022989"/>
    </source>
</evidence>
<dbReference type="EMBL" id="UGJE01000002">
    <property type="protein sequence ID" value="STQ86509.1"/>
    <property type="molecule type" value="Genomic_DNA"/>
</dbReference>
<keyword evidence="11" id="KW-1185">Reference proteome</keyword>
<feature type="transmembrane region" description="Helical" evidence="7">
    <location>
        <begin position="12"/>
        <end position="29"/>
    </location>
</feature>
<dbReference type="RefSeq" id="WP_034556687.1">
    <property type="nucleotide sequence ID" value="NZ_FZML01000049.1"/>
</dbReference>
<dbReference type="InterPro" id="IPR037185">
    <property type="entry name" value="EmrE-like"/>
</dbReference>
<gene>
    <name evidence="8" type="primary">ykkC</name>
    <name evidence="9" type="ORF">LS73_003915</name>
    <name evidence="8" type="ORF">NCTC12714_01316</name>
</gene>
<comment type="similarity">
    <text evidence="6">Belongs to the drug/metabolite transporter (DMT) superfamily. Small multidrug resistance (SMR) (TC 2.A.7.1) family.</text>
</comment>
<keyword evidence="5 7" id="KW-0472">Membrane</keyword>
<evidence type="ECO:0000313" key="10">
    <source>
        <dbReference type="Proteomes" id="UP000029922"/>
    </source>
</evidence>
<evidence type="ECO:0000256" key="1">
    <source>
        <dbReference type="ARBA" id="ARBA00004651"/>
    </source>
</evidence>
<feature type="transmembrane region" description="Helical" evidence="7">
    <location>
        <begin position="35"/>
        <end position="56"/>
    </location>
</feature>
<reference evidence="8 11" key="2">
    <citation type="submission" date="2018-06" db="EMBL/GenBank/DDBJ databases">
        <authorList>
            <consortium name="Pathogen Informatics"/>
            <person name="Doyle S."/>
        </authorList>
    </citation>
    <scope>NUCLEOTIDE SEQUENCE [LARGE SCALE GENOMIC DNA]</scope>
    <source>
        <strain evidence="8 11">NCTC12714</strain>
    </source>
</reference>
<evidence type="ECO:0000313" key="11">
    <source>
        <dbReference type="Proteomes" id="UP000255139"/>
    </source>
</evidence>
<evidence type="ECO:0000313" key="9">
    <source>
        <dbReference type="EMBL" id="TLE00804.1"/>
    </source>
</evidence>
<dbReference type="SUPFAM" id="SSF103481">
    <property type="entry name" value="Multidrug resistance efflux transporter EmrE"/>
    <property type="match status" value="1"/>
</dbReference>
<dbReference type="STRING" id="216.LS73_00515"/>
<dbReference type="InterPro" id="IPR000390">
    <property type="entry name" value="Small_drug/metabolite_transptr"/>
</dbReference>
<accession>A0A099U1A8</accession>
<dbReference type="InterPro" id="IPR045324">
    <property type="entry name" value="Small_multidrug_res"/>
</dbReference>
<evidence type="ECO:0000313" key="8">
    <source>
        <dbReference type="EMBL" id="STQ86509.1"/>
    </source>
</evidence>
<protein>
    <submittedName>
        <fullName evidence="9">Multidrug efflux SMR transporter</fullName>
    </submittedName>
    <submittedName>
        <fullName evidence="8">SMR family multidrug efflux pump</fullName>
    </submittedName>
</protein>
<comment type="subcellular location">
    <subcellularLocation>
        <location evidence="1 6">Cell membrane</location>
        <topology evidence="1 6">Multi-pass membrane protein</topology>
    </subcellularLocation>
</comment>
<dbReference type="EMBL" id="JRPD02000005">
    <property type="protein sequence ID" value="TLE00804.1"/>
    <property type="molecule type" value="Genomic_DNA"/>
</dbReference>